<protein>
    <submittedName>
        <fullName evidence="2">Uncharacterized protein</fullName>
    </submittedName>
</protein>
<feature type="transmembrane region" description="Helical" evidence="1">
    <location>
        <begin position="28"/>
        <end position="49"/>
    </location>
</feature>
<keyword evidence="1" id="KW-1133">Transmembrane helix</keyword>
<keyword evidence="1" id="KW-0472">Membrane</keyword>
<organism evidence="2">
    <name type="scientific">marine metagenome</name>
    <dbReference type="NCBI Taxonomy" id="408172"/>
    <lineage>
        <taxon>unclassified sequences</taxon>
        <taxon>metagenomes</taxon>
        <taxon>ecological metagenomes</taxon>
    </lineage>
</organism>
<name>A0A382WSA7_9ZZZZ</name>
<feature type="transmembrane region" description="Helical" evidence="1">
    <location>
        <begin position="85"/>
        <end position="105"/>
    </location>
</feature>
<dbReference type="AlphaFoldDB" id="A0A382WSA7"/>
<sequence length="134" mass="15379">MIPNELKKSEQRYRAQWHAYSIVKRMRWITLVLGPIPILWDNVIAPLLIQMGAPEIVTMEDLAQALLFQVLPLDQWISIETFERYWPHLNNVCTALFLVFVFWTIQKKQAAKTAAKDVVEIEGRMGLGGFGGVP</sequence>
<evidence type="ECO:0000256" key="1">
    <source>
        <dbReference type="SAM" id="Phobius"/>
    </source>
</evidence>
<dbReference type="EMBL" id="UINC01162110">
    <property type="protein sequence ID" value="SVD61682.1"/>
    <property type="molecule type" value="Genomic_DNA"/>
</dbReference>
<evidence type="ECO:0000313" key="2">
    <source>
        <dbReference type="EMBL" id="SVD61682.1"/>
    </source>
</evidence>
<gene>
    <name evidence="2" type="ORF">METZ01_LOCUS414536</name>
</gene>
<reference evidence="2" key="1">
    <citation type="submission" date="2018-05" db="EMBL/GenBank/DDBJ databases">
        <authorList>
            <person name="Lanie J.A."/>
            <person name="Ng W.-L."/>
            <person name="Kazmierczak K.M."/>
            <person name="Andrzejewski T.M."/>
            <person name="Davidsen T.M."/>
            <person name="Wayne K.J."/>
            <person name="Tettelin H."/>
            <person name="Glass J.I."/>
            <person name="Rusch D."/>
            <person name="Podicherti R."/>
            <person name="Tsui H.-C.T."/>
            <person name="Winkler M.E."/>
        </authorList>
    </citation>
    <scope>NUCLEOTIDE SEQUENCE</scope>
</reference>
<proteinExistence type="predicted"/>
<accession>A0A382WSA7</accession>
<keyword evidence="1" id="KW-0812">Transmembrane</keyword>